<dbReference type="PROSITE" id="PS00211">
    <property type="entry name" value="ABC_TRANSPORTER_1"/>
    <property type="match status" value="1"/>
</dbReference>
<protein>
    <submittedName>
        <fullName evidence="4">Probable iron export ATP-binding protein FetA</fullName>
    </submittedName>
</protein>
<dbReference type="Pfam" id="PF00005">
    <property type="entry name" value="ABC_tran"/>
    <property type="match status" value="1"/>
</dbReference>
<evidence type="ECO:0000256" key="1">
    <source>
        <dbReference type="ARBA" id="ARBA00022741"/>
    </source>
</evidence>
<evidence type="ECO:0000313" key="4">
    <source>
        <dbReference type="EMBL" id="VAW75346.1"/>
    </source>
</evidence>
<keyword evidence="1" id="KW-0547">Nucleotide-binding</keyword>
<dbReference type="CDD" id="cd00267">
    <property type="entry name" value="ABC_ATPase"/>
    <property type="match status" value="1"/>
</dbReference>
<dbReference type="InterPro" id="IPR003439">
    <property type="entry name" value="ABC_transporter-like_ATP-bd"/>
</dbReference>
<dbReference type="SMART" id="SM00382">
    <property type="entry name" value="AAA"/>
    <property type="match status" value="1"/>
</dbReference>
<evidence type="ECO:0000259" key="3">
    <source>
        <dbReference type="PROSITE" id="PS50893"/>
    </source>
</evidence>
<dbReference type="PANTHER" id="PTHR43119">
    <property type="entry name" value="ABC TRANSPORT PROTEIN ATP-BINDING COMPONENT-RELATED"/>
    <property type="match status" value="1"/>
</dbReference>
<proteinExistence type="predicted"/>
<dbReference type="InterPro" id="IPR003593">
    <property type="entry name" value="AAA+_ATPase"/>
</dbReference>
<keyword evidence="2 4" id="KW-0067">ATP-binding</keyword>
<dbReference type="EMBL" id="UOFN01000047">
    <property type="protein sequence ID" value="VAW75346.1"/>
    <property type="molecule type" value="Genomic_DNA"/>
</dbReference>
<accession>A0A3B0Z3Q2</accession>
<sequence>MFIVEHLSCVVLQDISLTLKAGEPVCLSGSSGSGKTRLLRAIADLDLNDGNVQLDGVAREAIDPQTWRRKVAYLPAESRWWAPTVGEHFHEPDLVAFDRLGLAEKISGWKTERLSSGERQRLAVLRLLENKPEVLLLDEPTANLDTHSMMRVEALITEYITTTQAACLWVTHSEEQIRRIAQHNLLIENGGIKSVVAA</sequence>
<gene>
    <name evidence="4" type="ORF">MNBD_GAMMA15-485</name>
</gene>
<dbReference type="InterPro" id="IPR027417">
    <property type="entry name" value="P-loop_NTPase"/>
</dbReference>
<dbReference type="SUPFAM" id="SSF52540">
    <property type="entry name" value="P-loop containing nucleoside triphosphate hydrolases"/>
    <property type="match status" value="1"/>
</dbReference>
<dbReference type="PROSITE" id="PS50893">
    <property type="entry name" value="ABC_TRANSPORTER_2"/>
    <property type="match status" value="1"/>
</dbReference>
<dbReference type="GO" id="GO:0016887">
    <property type="term" value="F:ATP hydrolysis activity"/>
    <property type="evidence" value="ECO:0007669"/>
    <property type="project" value="InterPro"/>
</dbReference>
<reference evidence="4" key="1">
    <citation type="submission" date="2018-06" db="EMBL/GenBank/DDBJ databases">
        <authorList>
            <person name="Zhirakovskaya E."/>
        </authorList>
    </citation>
    <scope>NUCLEOTIDE SEQUENCE</scope>
</reference>
<feature type="domain" description="ABC transporter" evidence="3">
    <location>
        <begin position="2"/>
        <end position="198"/>
    </location>
</feature>
<dbReference type="Gene3D" id="3.40.50.300">
    <property type="entry name" value="P-loop containing nucleotide triphosphate hydrolases"/>
    <property type="match status" value="1"/>
</dbReference>
<evidence type="ECO:0000256" key="2">
    <source>
        <dbReference type="ARBA" id="ARBA00022840"/>
    </source>
</evidence>
<dbReference type="PANTHER" id="PTHR43119:SF1">
    <property type="entry name" value="ABC TRANSPORTER DOMAIN-CONTAINING PROTEIN"/>
    <property type="match status" value="1"/>
</dbReference>
<dbReference type="GO" id="GO:0005524">
    <property type="term" value="F:ATP binding"/>
    <property type="evidence" value="ECO:0007669"/>
    <property type="project" value="UniProtKB-KW"/>
</dbReference>
<dbReference type="AlphaFoldDB" id="A0A3B0Z3Q2"/>
<organism evidence="4">
    <name type="scientific">hydrothermal vent metagenome</name>
    <dbReference type="NCBI Taxonomy" id="652676"/>
    <lineage>
        <taxon>unclassified sequences</taxon>
        <taxon>metagenomes</taxon>
        <taxon>ecological metagenomes</taxon>
    </lineage>
</organism>
<name>A0A3B0Z3Q2_9ZZZZ</name>
<dbReference type="InterPro" id="IPR017871">
    <property type="entry name" value="ABC_transporter-like_CS"/>
</dbReference>